<dbReference type="PROSITE" id="PS50005">
    <property type="entry name" value="TPR"/>
    <property type="match status" value="1"/>
</dbReference>
<organism evidence="2 3">
    <name type="scientific">Candidatus Harrisonbacteria bacterium RIFCSPHIGHO2_02_FULL_42_16</name>
    <dbReference type="NCBI Taxonomy" id="1798404"/>
    <lineage>
        <taxon>Bacteria</taxon>
        <taxon>Candidatus Harrisoniibacteriota</taxon>
    </lineage>
</organism>
<dbReference type="InterPro" id="IPR019734">
    <property type="entry name" value="TPR_rpt"/>
</dbReference>
<dbReference type="AlphaFoldDB" id="A0A1G1ZI87"/>
<name>A0A1G1ZI87_9BACT</name>
<feature type="repeat" description="TPR" evidence="1">
    <location>
        <begin position="212"/>
        <end position="245"/>
    </location>
</feature>
<sequence>MRKVLVTILVLATVGGVFWYIRNDLKFSQNQAAVTDVNFKENISTSLTEASQKEVVKNNADLLKAQALKIISRPISVKIQISDNSRKNALAKLDELIKLIRNKYDYVNAWYDLGAYRMVIGDYDGAIEAYQFVPLIKSGDYIGYVNLGDIYSHYLKNYPLAEENFLKALKNNSAYVSGYVELAVLYENYFESGYQKAEDLLLSGIRFNEGNLHIKIKLAEFYERNAKKSEALALFKEVLSLDPNNKFVEAEVVRLSQ</sequence>
<dbReference type="Pfam" id="PF13181">
    <property type="entry name" value="TPR_8"/>
    <property type="match status" value="2"/>
</dbReference>
<gene>
    <name evidence="2" type="ORF">A3B92_00655</name>
</gene>
<evidence type="ECO:0000256" key="1">
    <source>
        <dbReference type="PROSITE-ProRule" id="PRU00339"/>
    </source>
</evidence>
<proteinExistence type="predicted"/>
<keyword evidence="1" id="KW-0802">TPR repeat</keyword>
<evidence type="ECO:0000313" key="2">
    <source>
        <dbReference type="EMBL" id="OGY64282.1"/>
    </source>
</evidence>
<dbReference type="STRING" id="1798404.A3B92_00655"/>
<dbReference type="EMBL" id="MHJG01000005">
    <property type="protein sequence ID" value="OGY64282.1"/>
    <property type="molecule type" value="Genomic_DNA"/>
</dbReference>
<dbReference type="Proteomes" id="UP000177960">
    <property type="component" value="Unassembled WGS sequence"/>
</dbReference>
<accession>A0A1G1ZI87</accession>
<dbReference type="Gene3D" id="1.25.40.10">
    <property type="entry name" value="Tetratricopeptide repeat domain"/>
    <property type="match status" value="1"/>
</dbReference>
<protein>
    <submittedName>
        <fullName evidence="2">Uncharacterized protein</fullName>
    </submittedName>
</protein>
<evidence type="ECO:0000313" key="3">
    <source>
        <dbReference type="Proteomes" id="UP000177960"/>
    </source>
</evidence>
<reference evidence="2 3" key="1">
    <citation type="journal article" date="2016" name="Nat. Commun.">
        <title>Thousands of microbial genomes shed light on interconnected biogeochemical processes in an aquifer system.</title>
        <authorList>
            <person name="Anantharaman K."/>
            <person name="Brown C.T."/>
            <person name="Hug L.A."/>
            <person name="Sharon I."/>
            <person name="Castelle C.J."/>
            <person name="Probst A.J."/>
            <person name="Thomas B.C."/>
            <person name="Singh A."/>
            <person name="Wilkins M.J."/>
            <person name="Karaoz U."/>
            <person name="Brodie E.L."/>
            <person name="Williams K.H."/>
            <person name="Hubbard S.S."/>
            <person name="Banfield J.F."/>
        </authorList>
    </citation>
    <scope>NUCLEOTIDE SEQUENCE [LARGE SCALE GENOMIC DNA]</scope>
</reference>
<dbReference type="SUPFAM" id="SSF48452">
    <property type="entry name" value="TPR-like"/>
    <property type="match status" value="1"/>
</dbReference>
<dbReference type="SMART" id="SM00028">
    <property type="entry name" value="TPR"/>
    <property type="match status" value="3"/>
</dbReference>
<comment type="caution">
    <text evidence="2">The sequence shown here is derived from an EMBL/GenBank/DDBJ whole genome shotgun (WGS) entry which is preliminary data.</text>
</comment>
<dbReference type="InterPro" id="IPR011990">
    <property type="entry name" value="TPR-like_helical_dom_sf"/>
</dbReference>